<protein>
    <recommendedName>
        <fullName evidence="3">Mobilisation protein (MobC)</fullName>
    </recommendedName>
</protein>
<dbReference type="AlphaFoldDB" id="A0A8J3MH82"/>
<evidence type="ECO:0000313" key="2">
    <source>
        <dbReference type="Proteomes" id="UP000611500"/>
    </source>
</evidence>
<comment type="caution">
    <text evidence="1">The sequence shown here is derived from an EMBL/GenBank/DDBJ whole genome shotgun (WGS) entry which is preliminary data.</text>
</comment>
<sequence>MRENILAIRLDDDEWNRISDMAGSVSLPMSSYVRSFILTQRPPKPRASGVTVEAVAALNRIGALLNQIARVGNSSKTFSAAEVGRVTAARERILEIATDLTGD</sequence>
<dbReference type="EMBL" id="BNAP01000057">
    <property type="protein sequence ID" value="GHH05626.1"/>
    <property type="molecule type" value="Genomic_DNA"/>
</dbReference>
<evidence type="ECO:0008006" key="3">
    <source>
        <dbReference type="Google" id="ProtNLM"/>
    </source>
</evidence>
<dbReference type="Proteomes" id="UP000611500">
    <property type="component" value="Unassembled WGS sequence"/>
</dbReference>
<dbReference type="Pfam" id="PF21983">
    <property type="entry name" value="NikA-like"/>
    <property type="match status" value="1"/>
</dbReference>
<reference evidence="1" key="1">
    <citation type="journal article" date="2014" name="Int. J. Syst. Evol. Microbiol.">
        <title>Complete genome sequence of Corynebacterium casei LMG S-19264T (=DSM 44701T), isolated from a smear-ripened cheese.</title>
        <authorList>
            <consortium name="US DOE Joint Genome Institute (JGI-PGF)"/>
            <person name="Walter F."/>
            <person name="Albersmeier A."/>
            <person name="Kalinowski J."/>
            <person name="Ruckert C."/>
        </authorList>
    </citation>
    <scope>NUCLEOTIDE SEQUENCE</scope>
    <source>
        <strain evidence="1">CGMCC 1.7081</strain>
    </source>
</reference>
<keyword evidence="2" id="KW-1185">Reference proteome</keyword>
<accession>A0A8J3MH82</accession>
<dbReference type="RefSeq" id="WP_028095554.1">
    <property type="nucleotide sequence ID" value="NZ_BNAP01000057.1"/>
</dbReference>
<name>A0A8J3MH82_9RHOB</name>
<reference evidence="1" key="2">
    <citation type="submission" date="2020-09" db="EMBL/GenBank/DDBJ databases">
        <authorList>
            <person name="Sun Q."/>
            <person name="Zhou Y."/>
        </authorList>
    </citation>
    <scope>NUCLEOTIDE SEQUENCE</scope>
    <source>
        <strain evidence="1">CGMCC 1.7081</strain>
    </source>
</reference>
<organism evidence="1 2">
    <name type="scientific">Pseudodonghicola xiamenensis</name>
    <dbReference type="NCBI Taxonomy" id="337702"/>
    <lineage>
        <taxon>Bacteria</taxon>
        <taxon>Pseudomonadati</taxon>
        <taxon>Pseudomonadota</taxon>
        <taxon>Alphaproteobacteria</taxon>
        <taxon>Rhodobacterales</taxon>
        <taxon>Paracoccaceae</taxon>
        <taxon>Pseudodonghicola</taxon>
    </lineage>
</organism>
<evidence type="ECO:0000313" key="1">
    <source>
        <dbReference type="EMBL" id="GHH05626.1"/>
    </source>
</evidence>
<proteinExistence type="predicted"/>
<dbReference type="InterPro" id="IPR053842">
    <property type="entry name" value="NikA-like"/>
</dbReference>
<gene>
    <name evidence="1" type="ORF">GCM10010961_44560</name>
</gene>